<evidence type="ECO:0000256" key="4">
    <source>
        <dbReference type="ARBA" id="ARBA00022795"/>
    </source>
</evidence>
<proteinExistence type="inferred from homology"/>
<dbReference type="SUPFAM" id="SSF101498">
    <property type="entry name" value="Anti-sigma factor FlgM"/>
    <property type="match status" value="1"/>
</dbReference>
<dbReference type="InterPro" id="IPR007412">
    <property type="entry name" value="FlgM"/>
</dbReference>
<keyword evidence="5" id="KW-0805">Transcription regulation</keyword>
<evidence type="ECO:0000256" key="6">
    <source>
        <dbReference type="ARBA" id="ARBA00023163"/>
    </source>
</evidence>
<evidence type="ECO:0000256" key="2">
    <source>
        <dbReference type="ARBA" id="ARBA00017823"/>
    </source>
</evidence>
<keyword evidence="3" id="KW-0678">Repressor</keyword>
<keyword evidence="6" id="KW-0804">Transcription</keyword>
<accession>A0A840QQW6</accession>
<reference evidence="9 10" key="1">
    <citation type="submission" date="2020-08" db="EMBL/GenBank/DDBJ databases">
        <title>Genomic Encyclopedia of Type Strains, Phase IV (KMG-IV): sequencing the most valuable type-strain genomes for metagenomic binning, comparative biology and taxonomic classification.</title>
        <authorList>
            <person name="Goeker M."/>
        </authorList>
    </citation>
    <scope>NUCLEOTIDE SEQUENCE [LARGE SCALE GENOMIC DNA]</scope>
    <source>
        <strain evidence="9 10">DSM 24696</strain>
    </source>
</reference>
<feature type="compositionally biased region" description="Polar residues" evidence="7">
    <location>
        <begin position="7"/>
        <end position="22"/>
    </location>
</feature>
<dbReference type="GO" id="GO:0045892">
    <property type="term" value="P:negative regulation of DNA-templated transcription"/>
    <property type="evidence" value="ECO:0007669"/>
    <property type="project" value="InterPro"/>
</dbReference>
<feature type="domain" description="Anti-sigma-28 factor FlgM C-terminal" evidence="8">
    <location>
        <begin position="32"/>
        <end position="80"/>
    </location>
</feature>
<evidence type="ECO:0000313" key="10">
    <source>
        <dbReference type="Proteomes" id="UP000551878"/>
    </source>
</evidence>
<name>A0A840QQW6_9BACI</name>
<comment type="similarity">
    <text evidence="1">Belongs to the FlgM family.</text>
</comment>
<dbReference type="NCBIfam" id="TIGR03824">
    <property type="entry name" value="FlgM_jcvi"/>
    <property type="match status" value="1"/>
</dbReference>
<comment type="caution">
    <text evidence="9">The sequence shown here is derived from an EMBL/GenBank/DDBJ whole genome shotgun (WGS) entry which is preliminary data.</text>
</comment>
<dbReference type="EMBL" id="JACHHB010000008">
    <property type="protein sequence ID" value="MBB5173764.1"/>
    <property type="molecule type" value="Genomic_DNA"/>
</dbReference>
<dbReference type="Proteomes" id="UP000551878">
    <property type="component" value="Unassembled WGS sequence"/>
</dbReference>
<dbReference type="InterPro" id="IPR031316">
    <property type="entry name" value="FlgM_C"/>
</dbReference>
<dbReference type="GO" id="GO:0044781">
    <property type="term" value="P:bacterial-type flagellum organization"/>
    <property type="evidence" value="ECO:0007669"/>
    <property type="project" value="UniProtKB-KW"/>
</dbReference>
<keyword evidence="9" id="KW-0282">Flagellum</keyword>
<protein>
    <recommendedName>
        <fullName evidence="2">Negative regulator of flagellin synthesis</fullName>
    </recommendedName>
</protein>
<keyword evidence="10" id="KW-1185">Reference proteome</keyword>
<evidence type="ECO:0000256" key="1">
    <source>
        <dbReference type="ARBA" id="ARBA00005322"/>
    </source>
</evidence>
<keyword evidence="9" id="KW-0966">Cell projection</keyword>
<dbReference type="AlphaFoldDB" id="A0A840QQW6"/>
<feature type="compositionally biased region" description="Basic and acidic residues" evidence="7">
    <location>
        <begin position="23"/>
        <end position="55"/>
    </location>
</feature>
<dbReference type="RefSeq" id="WP_184664206.1">
    <property type="nucleotide sequence ID" value="NZ_JACHHB010000008.1"/>
</dbReference>
<keyword evidence="4" id="KW-1005">Bacterial flagellum biogenesis</keyword>
<gene>
    <name evidence="9" type="ORF">HNQ41_001954</name>
</gene>
<evidence type="ECO:0000256" key="5">
    <source>
        <dbReference type="ARBA" id="ARBA00023015"/>
    </source>
</evidence>
<feature type="region of interest" description="Disordered" evidence="7">
    <location>
        <begin position="1"/>
        <end position="55"/>
    </location>
</feature>
<keyword evidence="9" id="KW-0969">Cilium</keyword>
<evidence type="ECO:0000256" key="3">
    <source>
        <dbReference type="ARBA" id="ARBA00022491"/>
    </source>
</evidence>
<sequence>MKINPFHNVNQIYQKQTQQNKVEQNERPKQRDQIEISSEAKRMQVDAKRDPERQEKIDQLKQKINDGTYDVPSQDVAKKVAQFWSDA</sequence>
<evidence type="ECO:0000313" key="9">
    <source>
        <dbReference type="EMBL" id="MBB5173764.1"/>
    </source>
</evidence>
<dbReference type="InterPro" id="IPR035890">
    <property type="entry name" value="Anti-sigma-28_factor_FlgM_sf"/>
</dbReference>
<evidence type="ECO:0000256" key="7">
    <source>
        <dbReference type="SAM" id="MobiDB-lite"/>
    </source>
</evidence>
<organism evidence="9 10">
    <name type="scientific">Texcoconibacillus texcoconensis</name>
    <dbReference type="NCBI Taxonomy" id="1095777"/>
    <lineage>
        <taxon>Bacteria</taxon>
        <taxon>Bacillati</taxon>
        <taxon>Bacillota</taxon>
        <taxon>Bacilli</taxon>
        <taxon>Bacillales</taxon>
        <taxon>Bacillaceae</taxon>
        <taxon>Texcoconibacillus</taxon>
    </lineage>
</organism>
<dbReference type="Pfam" id="PF04316">
    <property type="entry name" value="FlgM"/>
    <property type="match status" value="1"/>
</dbReference>
<evidence type="ECO:0000259" key="8">
    <source>
        <dbReference type="Pfam" id="PF04316"/>
    </source>
</evidence>